<comment type="function">
    <text evidence="2 3">Regulatory subunit of casein kinase II/CK2. As part of the kinase complex regulates the basal catalytic activity of the alpha subunit a constitutively active serine/threonine-protein kinase that phosphorylates a large number of substrates containing acidic residues C-terminal to the phosphorylated serine or threonine.</text>
</comment>
<evidence type="ECO:0000313" key="4">
    <source>
        <dbReference type="EMBL" id="EJW02988.1"/>
    </source>
</evidence>
<dbReference type="PANTHER" id="PTHR11740">
    <property type="entry name" value="CASEIN KINASE II SUBUNIT BETA"/>
    <property type="match status" value="1"/>
</dbReference>
<dbReference type="GO" id="GO:0019887">
    <property type="term" value="F:protein kinase regulator activity"/>
    <property type="evidence" value="ECO:0007669"/>
    <property type="project" value="InterPro"/>
</dbReference>
<dbReference type="InterPro" id="IPR035991">
    <property type="entry name" value="Casein_kinase_II_beta-like"/>
</dbReference>
<dbReference type="OrthoDB" id="2275560at2759"/>
<comment type="similarity">
    <text evidence="1 3">Belongs to the casein kinase 2 subunit beta family.</text>
</comment>
<dbReference type="Proteomes" id="UP000003163">
    <property type="component" value="Unassembled WGS sequence"/>
</dbReference>
<proteinExistence type="inferred from homology"/>
<accession>J8ZTI0</accession>
<dbReference type="PRINTS" id="PR00472">
    <property type="entry name" value="CASNKINASEII"/>
</dbReference>
<comment type="caution">
    <text evidence="4">The sequence shown here is derived from an EMBL/GenBank/DDBJ whole genome shotgun (WGS) entry which is preliminary data.</text>
</comment>
<evidence type="ECO:0000313" key="5">
    <source>
        <dbReference type="Proteomes" id="UP000003163"/>
    </source>
</evidence>
<dbReference type="HOGENOM" id="CLU_034027_3_3_1"/>
<dbReference type="VEuPathDB" id="MicrosporidiaDB:EDEG_02632"/>
<dbReference type="InterPro" id="IPR000704">
    <property type="entry name" value="Casein_kinase_II_reg-sub"/>
</dbReference>
<reference evidence="4 5" key="1">
    <citation type="submission" date="2011-08" db="EMBL/GenBank/DDBJ databases">
        <authorList>
            <person name="Liu Z.J."/>
            <person name="Shi F.L."/>
            <person name="Lu J.Q."/>
            <person name="Li M."/>
            <person name="Wang Z.L."/>
        </authorList>
    </citation>
    <scope>NUCLEOTIDE SEQUENCE [LARGE SCALE GENOMIC DNA]</scope>
    <source>
        <strain evidence="4 5">USNM 41457</strain>
    </source>
</reference>
<dbReference type="AlphaFoldDB" id="J8ZTI0"/>
<dbReference type="EMBL" id="AFBI03000049">
    <property type="protein sequence ID" value="EJW02988.1"/>
    <property type="molecule type" value="Genomic_DNA"/>
</dbReference>
<reference evidence="5" key="2">
    <citation type="submission" date="2015-07" db="EMBL/GenBank/DDBJ databases">
        <title>Contrasting host-pathogen interactions and genome evolution in two generalist and specialist microsporidian pathogens of mosquitoes.</title>
        <authorList>
            <consortium name="The Broad Institute Genomics Platform"/>
            <consortium name="The Broad Institute Genome Sequencing Center for Infectious Disease"/>
            <person name="Cuomo C.A."/>
            <person name="Sanscrainte N.D."/>
            <person name="Goldberg J.M."/>
            <person name="Heiman D."/>
            <person name="Young S."/>
            <person name="Zeng Q."/>
            <person name="Becnel J.J."/>
            <person name="Birren B.W."/>
        </authorList>
    </citation>
    <scope>NUCLEOTIDE SEQUENCE [LARGE SCALE GENOMIC DNA]</scope>
    <source>
        <strain evidence="5">USNM 41457</strain>
    </source>
</reference>
<dbReference type="STRING" id="1003232.J8ZTI0"/>
<dbReference type="FunCoup" id="J8ZTI0">
    <property type="interactions" value="159"/>
</dbReference>
<dbReference type="GO" id="GO:0005956">
    <property type="term" value="C:protein kinase CK2 complex"/>
    <property type="evidence" value="ECO:0007669"/>
    <property type="project" value="UniProtKB-UniRule"/>
</dbReference>
<dbReference type="InParanoid" id="J8ZTI0"/>
<organism evidence="4 5">
    <name type="scientific">Edhazardia aedis (strain USNM 41457)</name>
    <name type="common">Microsporidian parasite</name>
    <dbReference type="NCBI Taxonomy" id="1003232"/>
    <lineage>
        <taxon>Eukaryota</taxon>
        <taxon>Fungi</taxon>
        <taxon>Fungi incertae sedis</taxon>
        <taxon>Microsporidia</taxon>
        <taxon>Edhazardia</taxon>
    </lineage>
</organism>
<dbReference type="GO" id="GO:0005737">
    <property type="term" value="C:cytoplasm"/>
    <property type="evidence" value="ECO:0007669"/>
    <property type="project" value="TreeGrafter"/>
</dbReference>
<evidence type="ECO:0000256" key="3">
    <source>
        <dbReference type="RuleBase" id="RU361268"/>
    </source>
</evidence>
<dbReference type="PANTHER" id="PTHR11740:SF0">
    <property type="entry name" value="CASEIN KINASE II SUBUNIT BETA"/>
    <property type="match status" value="1"/>
</dbReference>
<dbReference type="SUPFAM" id="SSF57798">
    <property type="entry name" value="Casein kinase II beta subunit"/>
    <property type="match status" value="1"/>
</dbReference>
<protein>
    <recommendedName>
        <fullName evidence="3">Casein kinase II subunit beta</fullName>
        <shortName evidence="3">CK II beta</shortName>
    </recommendedName>
</protein>
<dbReference type="Pfam" id="PF01214">
    <property type="entry name" value="CK_II_beta"/>
    <property type="match status" value="1"/>
</dbReference>
<comment type="subunit">
    <text evidence="3">Tetramer of two alpha and two beta subunits.</text>
</comment>
<dbReference type="Gene3D" id="1.10.1820.10">
    <property type="entry name" value="protein kinase ck2 holoenzyme, chain C, domain 1"/>
    <property type="match status" value="1"/>
</dbReference>
<name>J8ZTI0_EDHAE</name>
<sequence>MTNIQPKSWIDAVLAEKSNSFLLEIPRSFLREGFNMTNLHDKFADSKGTLNKILSYSTFYENQEQTDAMRMYIMLHQRYLLTPDGLKQINNEIRKKRYGVCKREQCNKNPLIPTGHSDNYSTKRVKLFCYKCYSFYRAPKDCKISSTAFGANFCELYRLCFHLKPRYDKICNFKYKPTLFGMEVDYSYYDDEKTPKSIF</sequence>
<gene>
    <name evidence="4" type="ORF">EDEG_02632</name>
</gene>
<evidence type="ECO:0000256" key="2">
    <source>
        <dbReference type="ARBA" id="ARBA00045899"/>
    </source>
</evidence>
<dbReference type="Gene3D" id="2.20.25.20">
    <property type="match status" value="1"/>
</dbReference>
<evidence type="ECO:0000256" key="1">
    <source>
        <dbReference type="ARBA" id="ARBA00006941"/>
    </source>
</evidence>
<dbReference type="InterPro" id="IPR016149">
    <property type="entry name" value="Casein_kin_II_reg-sub_N"/>
</dbReference>
<dbReference type="SMART" id="SM01085">
    <property type="entry name" value="CK_II_beta"/>
    <property type="match status" value="1"/>
</dbReference>
<keyword evidence="5" id="KW-1185">Reference proteome</keyword>